<comment type="caution">
    <text evidence="5">The sequence shown here is derived from an EMBL/GenBank/DDBJ whole genome shotgun (WGS) entry which is preliminary data.</text>
</comment>
<dbReference type="STRING" id="1802500.A2801_03245"/>
<name>A0A1F7YSY9_9BACT</name>
<proteinExistence type="inferred from homology"/>
<dbReference type="PANTHER" id="PTHR31616:SF13">
    <property type="entry name" value="GLUCAN 1,4-ALPHA-GLUCOSIDASE"/>
    <property type="match status" value="1"/>
</dbReference>
<dbReference type="GO" id="GO:0005975">
    <property type="term" value="P:carbohydrate metabolic process"/>
    <property type="evidence" value="ECO:0007669"/>
    <property type="project" value="InterPro"/>
</dbReference>
<dbReference type="Pfam" id="PF00723">
    <property type="entry name" value="Glyco_hydro_15"/>
    <property type="match status" value="1"/>
</dbReference>
<dbReference type="InterPro" id="IPR046966">
    <property type="entry name" value="Glucoamylase_active_site"/>
</dbReference>
<dbReference type="SUPFAM" id="SSF48208">
    <property type="entry name" value="Six-hairpin glycosidases"/>
    <property type="match status" value="1"/>
</dbReference>
<dbReference type="AlphaFoldDB" id="A0A1F7YSY9"/>
<dbReference type="PANTHER" id="PTHR31616">
    <property type="entry name" value="TREHALASE"/>
    <property type="match status" value="1"/>
</dbReference>
<evidence type="ECO:0000313" key="6">
    <source>
        <dbReference type="Proteomes" id="UP000177263"/>
    </source>
</evidence>
<evidence type="ECO:0000256" key="3">
    <source>
        <dbReference type="ARBA" id="ARBA00023295"/>
    </source>
</evidence>
<evidence type="ECO:0000259" key="4">
    <source>
        <dbReference type="Pfam" id="PF00723"/>
    </source>
</evidence>
<dbReference type="Proteomes" id="UP000177263">
    <property type="component" value="Unassembled WGS sequence"/>
</dbReference>
<keyword evidence="3" id="KW-0326">Glycosidase</keyword>
<keyword evidence="2" id="KW-0378">Hydrolase</keyword>
<comment type="similarity">
    <text evidence="1">Belongs to the glycosyl hydrolase 15 family.</text>
</comment>
<protein>
    <recommendedName>
        <fullName evidence="4">GH15-like domain-containing protein</fullName>
    </recommendedName>
</protein>
<accession>A0A1F7YSY9</accession>
<dbReference type="Gene3D" id="1.50.10.10">
    <property type="match status" value="1"/>
</dbReference>
<gene>
    <name evidence="5" type="ORF">A2801_03245</name>
</gene>
<evidence type="ECO:0000313" key="5">
    <source>
        <dbReference type="EMBL" id="OGM30360.1"/>
    </source>
</evidence>
<evidence type="ECO:0000256" key="2">
    <source>
        <dbReference type="ARBA" id="ARBA00022801"/>
    </source>
</evidence>
<organism evidence="5 6">
    <name type="scientific">Candidatus Woesebacteria bacterium RIFCSPHIGHO2_01_FULL_41_10</name>
    <dbReference type="NCBI Taxonomy" id="1802500"/>
    <lineage>
        <taxon>Bacteria</taxon>
        <taxon>Candidatus Woeseibacteriota</taxon>
    </lineage>
</organism>
<dbReference type="EMBL" id="MGGM01000001">
    <property type="protein sequence ID" value="OGM30360.1"/>
    <property type="molecule type" value="Genomic_DNA"/>
</dbReference>
<dbReference type="InterPro" id="IPR011613">
    <property type="entry name" value="GH15-like"/>
</dbReference>
<feature type="domain" description="GH15-like" evidence="4">
    <location>
        <begin position="288"/>
        <end position="639"/>
    </location>
</feature>
<reference evidence="5 6" key="1">
    <citation type="journal article" date="2016" name="Nat. Commun.">
        <title>Thousands of microbial genomes shed light on interconnected biogeochemical processes in an aquifer system.</title>
        <authorList>
            <person name="Anantharaman K."/>
            <person name="Brown C.T."/>
            <person name="Hug L.A."/>
            <person name="Sharon I."/>
            <person name="Castelle C.J."/>
            <person name="Probst A.J."/>
            <person name="Thomas B.C."/>
            <person name="Singh A."/>
            <person name="Wilkins M.J."/>
            <person name="Karaoz U."/>
            <person name="Brodie E.L."/>
            <person name="Williams K.H."/>
            <person name="Hubbard S.S."/>
            <person name="Banfield J.F."/>
        </authorList>
    </citation>
    <scope>NUCLEOTIDE SEQUENCE [LARGE SCALE GENOMIC DNA]</scope>
</reference>
<dbReference type="PROSITE" id="PS00820">
    <property type="entry name" value="GLUCOAMYLASE"/>
    <property type="match status" value="1"/>
</dbReference>
<evidence type="ECO:0000256" key="1">
    <source>
        <dbReference type="ARBA" id="ARBA00006188"/>
    </source>
</evidence>
<sequence length="663" mass="76157">MPKALILGNGSMLVAVDGYGSVDDVYYPYVGLEDHITQDAVNKLGVWVDGDFRWLSDAGWERNITYEEETLVGKIIATSNDLGLRLQISDVVYNEEAIYVRKVTVKNLLNRQRHVKIYFNHQLRMYGIKKGDTVYYDPNDNTIVHYKGRRIAVIGGLSDGQSFDEYCVGLSNIEGKLGTWKDAEDGRLAGNPIEHGTVDSTIGFEKHIDSEGEHTLYVWICISKSLERSKTRHNYVLTKTPEHIFESTGDYWHAWVNKTPFTFYKLDREVVDLFKRSLLIVRTHMDKVGGVIASADSDILKYGRDDYNYVWHRDGAFVAMAMDRAGYYEVTKRFYEFCNETLSNDGYFYHKYRPDRSQGASWHPWVSAEGREQLPIQEDETALVLVALWQHYVYTKDLEYIEKIYNSLIKKAGNFLLGFRGVEKLPNPSYDIWEEKYGIHTFTVSSIYAALMAASSFADLLGKEEDSNQYLRGAEQVKEALLKHLYSQELGYFYKMINFKDGETLHDATIDASSFYAVFRFNVLEPGDKRLEQAYNVLREKLLCLGDCGGVARYVGDHYYRVDRDYAGNSWIVTTMWMAQYQIANATKESDMQEVRDWLKWVVTLTNEAGILPEQINPFTGEQLSVAPLTWSHAEFVNTVLLYLEKLESLGVCTVIFSNKDSK</sequence>
<dbReference type="InterPro" id="IPR008928">
    <property type="entry name" value="6-hairpin_glycosidase_sf"/>
</dbReference>
<dbReference type="InterPro" id="IPR012341">
    <property type="entry name" value="6hp_glycosidase-like_sf"/>
</dbReference>
<dbReference type="GO" id="GO:0004553">
    <property type="term" value="F:hydrolase activity, hydrolyzing O-glycosyl compounds"/>
    <property type="evidence" value="ECO:0007669"/>
    <property type="project" value="UniProtKB-ARBA"/>
</dbReference>